<dbReference type="EMBL" id="KV744847">
    <property type="protein sequence ID" value="OCK83990.1"/>
    <property type="molecule type" value="Genomic_DNA"/>
</dbReference>
<evidence type="ECO:0000313" key="2">
    <source>
        <dbReference type="Proteomes" id="UP000250266"/>
    </source>
</evidence>
<sequence>MAVYDQSNSRHSNLTTYDRTSEDPLLNCHFGSSIPTKCRVDAEMGMGANACSDRYCSLCIEG</sequence>
<evidence type="ECO:0000313" key="1">
    <source>
        <dbReference type="EMBL" id="OCK83990.1"/>
    </source>
</evidence>
<keyword evidence="2" id="KW-1185">Reference proteome</keyword>
<gene>
    <name evidence="1" type="ORF">K432DRAFT_378988</name>
</gene>
<reference evidence="1 2" key="1">
    <citation type="journal article" date="2016" name="Nat. Commun.">
        <title>Ectomycorrhizal ecology is imprinted in the genome of the dominant symbiotic fungus Cenococcum geophilum.</title>
        <authorList>
            <consortium name="DOE Joint Genome Institute"/>
            <person name="Peter M."/>
            <person name="Kohler A."/>
            <person name="Ohm R.A."/>
            <person name="Kuo A."/>
            <person name="Krutzmann J."/>
            <person name="Morin E."/>
            <person name="Arend M."/>
            <person name="Barry K.W."/>
            <person name="Binder M."/>
            <person name="Choi C."/>
            <person name="Clum A."/>
            <person name="Copeland A."/>
            <person name="Grisel N."/>
            <person name="Haridas S."/>
            <person name="Kipfer T."/>
            <person name="LaButti K."/>
            <person name="Lindquist E."/>
            <person name="Lipzen A."/>
            <person name="Maire R."/>
            <person name="Meier B."/>
            <person name="Mihaltcheva S."/>
            <person name="Molinier V."/>
            <person name="Murat C."/>
            <person name="Poggeler S."/>
            <person name="Quandt C.A."/>
            <person name="Sperisen C."/>
            <person name="Tritt A."/>
            <person name="Tisserant E."/>
            <person name="Crous P.W."/>
            <person name="Henrissat B."/>
            <person name="Nehls U."/>
            <person name="Egli S."/>
            <person name="Spatafora J.W."/>
            <person name="Grigoriev I.V."/>
            <person name="Martin F.M."/>
        </authorList>
    </citation>
    <scope>NUCLEOTIDE SEQUENCE [LARGE SCALE GENOMIC DNA]</scope>
    <source>
        <strain evidence="1 2">CBS 459.81</strain>
    </source>
</reference>
<name>A0A8E2JIJ4_9PEZI</name>
<accession>A0A8E2JIJ4</accession>
<proteinExistence type="predicted"/>
<dbReference type="Proteomes" id="UP000250266">
    <property type="component" value="Unassembled WGS sequence"/>
</dbReference>
<protein>
    <submittedName>
        <fullName evidence="1">Uncharacterized protein</fullName>
    </submittedName>
</protein>
<dbReference type="AlphaFoldDB" id="A0A8E2JIJ4"/>
<organism evidence="1 2">
    <name type="scientific">Lepidopterella palustris CBS 459.81</name>
    <dbReference type="NCBI Taxonomy" id="1314670"/>
    <lineage>
        <taxon>Eukaryota</taxon>
        <taxon>Fungi</taxon>
        <taxon>Dikarya</taxon>
        <taxon>Ascomycota</taxon>
        <taxon>Pezizomycotina</taxon>
        <taxon>Dothideomycetes</taxon>
        <taxon>Pleosporomycetidae</taxon>
        <taxon>Mytilinidiales</taxon>
        <taxon>Argynnaceae</taxon>
        <taxon>Lepidopterella</taxon>
    </lineage>
</organism>